<reference evidence="3" key="1">
    <citation type="submission" date="2022-11" db="UniProtKB">
        <authorList>
            <consortium name="WormBaseParasite"/>
        </authorList>
    </citation>
    <scope>IDENTIFICATION</scope>
</reference>
<keyword evidence="2" id="KW-1185">Reference proteome</keyword>
<name>A0A914L232_MELIC</name>
<feature type="region of interest" description="Disordered" evidence="1">
    <location>
        <begin position="33"/>
        <end position="58"/>
    </location>
</feature>
<dbReference type="Proteomes" id="UP000887563">
    <property type="component" value="Unplaced"/>
</dbReference>
<dbReference type="AlphaFoldDB" id="A0A914L232"/>
<evidence type="ECO:0000313" key="2">
    <source>
        <dbReference type="Proteomes" id="UP000887563"/>
    </source>
</evidence>
<evidence type="ECO:0000256" key="1">
    <source>
        <dbReference type="SAM" id="MobiDB-lite"/>
    </source>
</evidence>
<organism evidence="2 3">
    <name type="scientific">Meloidogyne incognita</name>
    <name type="common">Southern root-knot nematode worm</name>
    <name type="synonym">Oxyuris incognita</name>
    <dbReference type="NCBI Taxonomy" id="6306"/>
    <lineage>
        <taxon>Eukaryota</taxon>
        <taxon>Metazoa</taxon>
        <taxon>Ecdysozoa</taxon>
        <taxon>Nematoda</taxon>
        <taxon>Chromadorea</taxon>
        <taxon>Rhabditida</taxon>
        <taxon>Tylenchina</taxon>
        <taxon>Tylenchomorpha</taxon>
        <taxon>Tylenchoidea</taxon>
        <taxon>Meloidogynidae</taxon>
        <taxon>Meloidogyninae</taxon>
        <taxon>Meloidogyne</taxon>
        <taxon>Meloidogyne incognita group</taxon>
    </lineage>
</organism>
<dbReference type="WBParaSite" id="Minc3s00231g08152">
    <property type="protein sequence ID" value="Minc3s00231g08152"/>
    <property type="gene ID" value="Minc3s00231g08152"/>
</dbReference>
<accession>A0A914L232</accession>
<proteinExistence type="predicted"/>
<sequence length="58" mass="6443">MSERRMKGGGLWAGQQAIIRRAGGRLVGFRRMKGRGEEEKRKSMGLLGEGAIRPSQSR</sequence>
<evidence type="ECO:0000313" key="3">
    <source>
        <dbReference type="WBParaSite" id="Minc3s00231g08152"/>
    </source>
</evidence>
<protein>
    <submittedName>
        <fullName evidence="3">Uncharacterized protein</fullName>
    </submittedName>
</protein>